<dbReference type="GO" id="GO:0046872">
    <property type="term" value="F:metal ion binding"/>
    <property type="evidence" value="ECO:0007669"/>
    <property type="project" value="UniProtKB-UniRule"/>
</dbReference>
<dbReference type="Gene3D" id="3.40.390.10">
    <property type="entry name" value="Collagenase (Catalytic Domain)"/>
    <property type="match status" value="1"/>
</dbReference>
<dbReference type="InParanoid" id="A0A1Z5J9I0"/>
<proteinExistence type="inferred from homology"/>
<dbReference type="PANTHER" id="PTHR11804:SF83">
    <property type="entry name" value="LD37516P"/>
    <property type="match status" value="1"/>
</dbReference>
<sequence length="621" mass="71730">MILNQTRTVARKTQHRVISHYLQDVWRTGSWSPTNPLLKWLEDNHALPSSAMQPYHVSSALAHIQQEAAVMDPSQLHQVDAVQGKFDALQQIASLFWLTSSNPKWREALETIHKNRIFSKEQEQVIYTSFQKLTTDEEEEEEHRAVHRWVREYEQRTGEHLSHREEYQMLCEALEELEAKFQAAPKTLTPAQSQQTMGDMYNYLGIQGRLAELLGYQHYAERIFENRMANIEQVHKLHEQVAAAVLPIVTKGLTQYAALDDYLSSTKKHPAHEDDPLRKDKAIMLRLEHHVTLEGTLEFIKKLSSELFGFSLVEEELVAGATWDKDVRLFHVMDDQRKFGSFLFDPYDRSGKSSQPFTASLINRSVDRLPLAVLSMALEPPAWDTESTPMTWQHVETLLHEMAHVYHLLSAQSVMGTLLDAQHLTLDLSELLPKYMEHWMTEPSTIYTLLMLSKPSQEIGFENEEEMKEAIEAAIRVRSNDKAFQLAQLCFFGELELSLFSSFDIRGDELLIHFQNRLAEKWSPHDLPDKRDITPLLRIFRENADGRPVAWYRYLWCDALSASVFQRSKDIYASKEDGNPLREMMRKTILEPGIMIEPAEVLSVFGIDEVSPDALLKLYNL</sequence>
<dbReference type="GO" id="GO:0004222">
    <property type="term" value="F:metalloendopeptidase activity"/>
    <property type="evidence" value="ECO:0007669"/>
    <property type="project" value="InterPro"/>
</dbReference>
<comment type="cofactor">
    <cofactor evidence="7">
        <name>Zn(2+)</name>
        <dbReference type="ChEBI" id="CHEBI:29105"/>
    </cofactor>
    <text evidence="7">Binds 1 zinc ion.</text>
</comment>
<evidence type="ECO:0000256" key="3">
    <source>
        <dbReference type="ARBA" id="ARBA00022723"/>
    </source>
</evidence>
<organism evidence="9 10">
    <name type="scientific">Fistulifera solaris</name>
    <name type="common">Oleaginous diatom</name>
    <dbReference type="NCBI Taxonomy" id="1519565"/>
    <lineage>
        <taxon>Eukaryota</taxon>
        <taxon>Sar</taxon>
        <taxon>Stramenopiles</taxon>
        <taxon>Ochrophyta</taxon>
        <taxon>Bacillariophyta</taxon>
        <taxon>Bacillariophyceae</taxon>
        <taxon>Bacillariophycidae</taxon>
        <taxon>Naviculales</taxon>
        <taxon>Naviculaceae</taxon>
        <taxon>Fistulifera</taxon>
    </lineage>
</organism>
<evidence type="ECO:0000256" key="1">
    <source>
        <dbReference type="ARBA" id="ARBA00006040"/>
    </source>
</evidence>
<keyword evidence="10" id="KW-1185">Reference proteome</keyword>
<evidence type="ECO:0000256" key="7">
    <source>
        <dbReference type="RuleBase" id="RU003435"/>
    </source>
</evidence>
<dbReference type="AlphaFoldDB" id="A0A1Z5J9I0"/>
<dbReference type="InterPro" id="IPR024079">
    <property type="entry name" value="MetalloPept_cat_dom_sf"/>
</dbReference>
<dbReference type="Pfam" id="PF01432">
    <property type="entry name" value="Peptidase_M3"/>
    <property type="match status" value="1"/>
</dbReference>
<feature type="domain" description="Peptidase M3A/M3B catalytic" evidence="8">
    <location>
        <begin position="204"/>
        <end position="619"/>
    </location>
</feature>
<dbReference type="GO" id="GO:0006508">
    <property type="term" value="P:proteolysis"/>
    <property type="evidence" value="ECO:0007669"/>
    <property type="project" value="UniProtKB-KW"/>
</dbReference>
<dbReference type="InterPro" id="IPR045090">
    <property type="entry name" value="Pept_M3A_M3B"/>
</dbReference>
<dbReference type="Gene3D" id="1.10.1370.10">
    <property type="entry name" value="Neurolysin, domain 3"/>
    <property type="match status" value="1"/>
</dbReference>
<keyword evidence="5 7" id="KW-0862">Zinc</keyword>
<evidence type="ECO:0000256" key="6">
    <source>
        <dbReference type="ARBA" id="ARBA00023049"/>
    </source>
</evidence>
<accession>A0A1Z5J9I0</accession>
<keyword evidence="3 7" id="KW-0479">Metal-binding</keyword>
<comment type="similarity">
    <text evidence="1 7">Belongs to the peptidase M3 family.</text>
</comment>
<evidence type="ECO:0000313" key="9">
    <source>
        <dbReference type="EMBL" id="GAX10664.1"/>
    </source>
</evidence>
<keyword evidence="4 7" id="KW-0378">Hydrolase</keyword>
<dbReference type="SUPFAM" id="SSF55486">
    <property type="entry name" value="Metalloproteases ('zincins'), catalytic domain"/>
    <property type="match status" value="1"/>
</dbReference>
<protein>
    <recommendedName>
        <fullName evidence="8">Peptidase M3A/M3B catalytic domain-containing protein</fullName>
    </recommendedName>
</protein>
<name>A0A1Z5J9I0_FISSO</name>
<evidence type="ECO:0000256" key="2">
    <source>
        <dbReference type="ARBA" id="ARBA00022670"/>
    </source>
</evidence>
<dbReference type="InterPro" id="IPR024077">
    <property type="entry name" value="Neurolysin/TOP_dom2"/>
</dbReference>
<evidence type="ECO:0000256" key="4">
    <source>
        <dbReference type="ARBA" id="ARBA00022801"/>
    </source>
</evidence>
<evidence type="ECO:0000259" key="8">
    <source>
        <dbReference type="Pfam" id="PF01432"/>
    </source>
</evidence>
<evidence type="ECO:0000313" key="10">
    <source>
        <dbReference type="Proteomes" id="UP000198406"/>
    </source>
</evidence>
<dbReference type="OrthoDB" id="47427at2759"/>
<dbReference type="Proteomes" id="UP000198406">
    <property type="component" value="Unassembled WGS sequence"/>
</dbReference>
<comment type="caution">
    <text evidence="9">The sequence shown here is derived from an EMBL/GenBank/DDBJ whole genome shotgun (WGS) entry which is preliminary data.</text>
</comment>
<dbReference type="PANTHER" id="PTHR11804">
    <property type="entry name" value="PROTEASE M3 THIMET OLIGOPEPTIDASE-RELATED"/>
    <property type="match status" value="1"/>
</dbReference>
<evidence type="ECO:0000256" key="5">
    <source>
        <dbReference type="ARBA" id="ARBA00022833"/>
    </source>
</evidence>
<dbReference type="InterPro" id="IPR001567">
    <property type="entry name" value="Pept_M3A_M3B_dom"/>
</dbReference>
<keyword evidence="6 7" id="KW-0482">Metalloprotease</keyword>
<gene>
    <name evidence="9" type="ORF">FisN_14Lh172</name>
</gene>
<reference evidence="9 10" key="1">
    <citation type="journal article" date="2015" name="Plant Cell">
        <title>Oil accumulation by the oleaginous diatom Fistulifera solaris as revealed by the genome and transcriptome.</title>
        <authorList>
            <person name="Tanaka T."/>
            <person name="Maeda Y."/>
            <person name="Veluchamy A."/>
            <person name="Tanaka M."/>
            <person name="Abida H."/>
            <person name="Marechal E."/>
            <person name="Bowler C."/>
            <person name="Muto M."/>
            <person name="Sunaga Y."/>
            <person name="Tanaka M."/>
            <person name="Yoshino T."/>
            <person name="Taniguchi T."/>
            <person name="Fukuda Y."/>
            <person name="Nemoto M."/>
            <person name="Matsumoto M."/>
            <person name="Wong P.S."/>
            <person name="Aburatani S."/>
            <person name="Fujibuchi W."/>
        </authorList>
    </citation>
    <scope>NUCLEOTIDE SEQUENCE [LARGE SCALE GENOMIC DNA]</scope>
    <source>
        <strain evidence="9 10">JPCC DA0580</strain>
    </source>
</reference>
<keyword evidence="2 7" id="KW-0645">Protease</keyword>
<dbReference type="EMBL" id="BDSP01000022">
    <property type="protein sequence ID" value="GAX10664.1"/>
    <property type="molecule type" value="Genomic_DNA"/>
</dbReference>